<evidence type="ECO:0000256" key="11">
    <source>
        <dbReference type="ARBA" id="ARBA00023014"/>
    </source>
</evidence>
<dbReference type="PANTHER" id="PTHR43756">
    <property type="entry name" value="CHOLINE MONOOXYGENASE, CHLOROPLASTIC"/>
    <property type="match status" value="1"/>
</dbReference>
<keyword evidence="8" id="KW-0479">Metal-binding</keyword>
<accession>A0A2R5GR30</accession>
<comment type="caution">
    <text evidence="15">The sequence shown here is derived from an EMBL/GenBank/DDBJ whole genome shotgun (WGS) entry which is preliminary data.</text>
</comment>
<dbReference type="InterPro" id="IPR015881">
    <property type="entry name" value="ARHD_Rieske_2Fe_2S"/>
</dbReference>
<evidence type="ECO:0000256" key="4">
    <source>
        <dbReference type="ARBA" id="ARBA00010848"/>
    </source>
</evidence>
<keyword evidence="9" id="KW-0560">Oxidoreductase</keyword>
<evidence type="ECO:0000313" key="16">
    <source>
        <dbReference type="Proteomes" id="UP000241890"/>
    </source>
</evidence>
<dbReference type="Gene3D" id="3.90.380.10">
    <property type="entry name" value="Naphthalene 1,2-dioxygenase Alpha Subunit, Chain A, domain 1"/>
    <property type="match status" value="1"/>
</dbReference>
<dbReference type="InterPro" id="IPR036922">
    <property type="entry name" value="Rieske_2Fe-2S_sf"/>
</dbReference>
<dbReference type="EMBL" id="BEYU01000151">
    <property type="protein sequence ID" value="GBG33310.1"/>
    <property type="molecule type" value="Genomic_DNA"/>
</dbReference>
<evidence type="ECO:0000256" key="8">
    <source>
        <dbReference type="ARBA" id="ARBA00022723"/>
    </source>
</evidence>
<keyword evidence="10" id="KW-0408">Iron</keyword>
<evidence type="ECO:0000256" key="2">
    <source>
        <dbReference type="ARBA" id="ARBA00002149"/>
    </source>
</evidence>
<evidence type="ECO:0000256" key="10">
    <source>
        <dbReference type="ARBA" id="ARBA00023004"/>
    </source>
</evidence>
<evidence type="ECO:0000256" key="12">
    <source>
        <dbReference type="ARBA" id="ARBA00023027"/>
    </source>
</evidence>
<evidence type="ECO:0000256" key="7">
    <source>
        <dbReference type="ARBA" id="ARBA00022714"/>
    </source>
</evidence>
<dbReference type="PRINTS" id="PR00090">
    <property type="entry name" value="RNGDIOXGNASE"/>
</dbReference>
<proteinExistence type="inferred from homology"/>
<evidence type="ECO:0000256" key="6">
    <source>
        <dbReference type="ARBA" id="ARBA00014931"/>
    </source>
</evidence>
<dbReference type="OrthoDB" id="426882at2759"/>
<gene>
    <name evidence="15" type="ORF">FCC1311_095342</name>
</gene>
<dbReference type="GO" id="GO:0019285">
    <property type="term" value="P:glycine betaine biosynthetic process from choline"/>
    <property type="evidence" value="ECO:0007669"/>
    <property type="project" value="UniProtKB-UniPathway"/>
</dbReference>
<dbReference type="InterPro" id="IPR015879">
    <property type="entry name" value="Ring_hydroxy_dOase_asu_C_dom"/>
</dbReference>
<name>A0A2R5GR30_9STRA</name>
<organism evidence="15 16">
    <name type="scientific">Hondaea fermentalgiana</name>
    <dbReference type="NCBI Taxonomy" id="2315210"/>
    <lineage>
        <taxon>Eukaryota</taxon>
        <taxon>Sar</taxon>
        <taxon>Stramenopiles</taxon>
        <taxon>Bigyra</taxon>
        <taxon>Labyrinthulomycetes</taxon>
        <taxon>Thraustochytrida</taxon>
        <taxon>Thraustochytriidae</taxon>
        <taxon>Hondaea</taxon>
    </lineage>
</organism>
<dbReference type="GO" id="GO:0019133">
    <property type="term" value="F:choline monooxygenase activity"/>
    <property type="evidence" value="ECO:0007669"/>
    <property type="project" value="UniProtKB-EC"/>
</dbReference>
<keyword evidence="11" id="KW-0411">Iron-sulfur</keyword>
<dbReference type="GO" id="GO:0005506">
    <property type="term" value="F:iron ion binding"/>
    <property type="evidence" value="ECO:0007669"/>
    <property type="project" value="InterPro"/>
</dbReference>
<evidence type="ECO:0000256" key="5">
    <source>
        <dbReference type="ARBA" id="ARBA00012763"/>
    </source>
</evidence>
<dbReference type="UniPathway" id="UPA00529">
    <property type="reaction ID" value="UER00430"/>
</dbReference>
<dbReference type="Pfam" id="PF00848">
    <property type="entry name" value="Ring_hydroxyl_A"/>
    <property type="match status" value="1"/>
</dbReference>
<dbReference type="PROSITE" id="PS51296">
    <property type="entry name" value="RIESKE"/>
    <property type="match status" value="1"/>
</dbReference>
<keyword evidence="16" id="KW-1185">Reference proteome</keyword>
<dbReference type="Proteomes" id="UP000241890">
    <property type="component" value="Unassembled WGS sequence"/>
</dbReference>
<dbReference type="InterPro" id="IPR017941">
    <property type="entry name" value="Rieske_2Fe-2S"/>
</dbReference>
<dbReference type="Pfam" id="PF00355">
    <property type="entry name" value="Rieske"/>
    <property type="match status" value="1"/>
</dbReference>
<comment type="cofactor">
    <cofactor evidence="1">
        <name>Fe cation</name>
        <dbReference type="ChEBI" id="CHEBI:24875"/>
    </cofactor>
</comment>
<keyword evidence="15" id="KW-0503">Monooxygenase</keyword>
<keyword evidence="7" id="KW-0001">2Fe-2S</keyword>
<evidence type="ECO:0000256" key="1">
    <source>
        <dbReference type="ARBA" id="ARBA00001962"/>
    </source>
</evidence>
<dbReference type="SUPFAM" id="SSF50022">
    <property type="entry name" value="ISP domain"/>
    <property type="match status" value="1"/>
</dbReference>
<evidence type="ECO:0000259" key="14">
    <source>
        <dbReference type="PROSITE" id="PS51296"/>
    </source>
</evidence>
<dbReference type="Gene3D" id="2.102.10.10">
    <property type="entry name" value="Rieske [2Fe-2S] iron-sulphur domain"/>
    <property type="match status" value="1"/>
</dbReference>
<feature type="domain" description="Rieske" evidence="14">
    <location>
        <begin position="124"/>
        <end position="215"/>
    </location>
</feature>
<dbReference type="PROSITE" id="PS00570">
    <property type="entry name" value="RING_HYDROXYL_ALPHA"/>
    <property type="match status" value="1"/>
</dbReference>
<sequence>MLARSSMMRARAAAAAARPVSFKRDARRAFSPTATTILNQGAQAQQQKAAPEAGQEVFQAHFETVKSSFDPVVRETKEKIDWTSPETYAAVTRPPHQAYTLSPETYESEEFYEVEKERVWGKSWVCIGLADQIRQAGDTITAELAGQPIFAVRDKSGKLNGFRNVCRHRGSKLVRKDGRYPVISCPYHRWGYALDGRLLATPMWDTVEGGDRYDAKTGTFKESKNKTKAKKKQAAVGASGLTDEEAAAEVAEAEQRVIASAAAAEKATAEAKASGACDQMESIMQAFDTAHIDAFDKKDFSLFKVRVEQWGCFIFATLASEEEVPPVETYLGDVAKQLESYDLESLVSVREHKYDSKANWKLLAENFMEYYHLPSVHPALCNVSRVDDHHREQGASMAVSFVTRPLTNGGTPIDPAVLPSFPGLAEDCKLTGVFHQLFPNIFYFLLPSHIFVVRLDPTSPTTTIEHANLLVHPSVIEDAAVKEETDILNAKIDAMFDFYDMTNREDIDICEMVQEGVKNKSYRGGRVSFRFEETIHRFQNMLIDHMVGYPGRIPKGDKDIPFYIGGQCPAEAKNSIVNLENNL</sequence>
<evidence type="ECO:0000256" key="13">
    <source>
        <dbReference type="ARBA" id="ARBA00049097"/>
    </source>
</evidence>
<dbReference type="InterPro" id="IPR001663">
    <property type="entry name" value="Rng_hydr_dOase-A"/>
</dbReference>
<evidence type="ECO:0000256" key="3">
    <source>
        <dbReference type="ARBA" id="ARBA00004866"/>
    </source>
</evidence>
<reference evidence="15 16" key="1">
    <citation type="submission" date="2017-12" db="EMBL/GenBank/DDBJ databases">
        <title>Sequencing, de novo assembly and annotation of complete genome of a new Thraustochytrid species, strain FCC1311.</title>
        <authorList>
            <person name="Sedici K."/>
            <person name="Godart F."/>
            <person name="Aiese Cigliano R."/>
            <person name="Sanseverino W."/>
            <person name="Barakat M."/>
            <person name="Ortet P."/>
            <person name="Marechal E."/>
            <person name="Cagnac O."/>
            <person name="Amato A."/>
        </authorList>
    </citation>
    <scope>NUCLEOTIDE SEQUENCE [LARGE SCALE GENOMIC DNA]</scope>
</reference>
<comment type="function">
    <text evidence="2">Catalyzes the first step of the osmoprotectant glycine betaine synthesis.</text>
</comment>
<comment type="catalytic activity">
    <reaction evidence="13">
        <text>choline + 2 reduced [2Fe-2S]-[ferredoxin] + O2 + 2 H(+) = betaine aldehyde hydrate + 2 oxidized [2Fe-2S]-[ferredoxin] + H2O</text>
        <dbReference type="Rhea" id="RHEA:17769"/>
        <dbReference type="Rhea" id="RHEA-COMP:10000"/>
        <dbReference type="Rhea" id="RHEA-COMP:10001"/>
        <dbReference type="ChEBI" id="CHEBI:15354"/>
        <dbReference type="ChEBI" id="CHEBI:15377"/>
        <dbReference type="ChEBI" id="CHEBI:15378"/>
        <dbReference type="ChEBI" id="CHEBI:15379"/>
        <dbReference type="ChEBI" id="CHEBI:15870"/>
        <dbReference type="ChEBI" id="CHEBI:33737"/>
        <dbReference type="ChEBI" id="CHEBI:33738"/>
        <dbReference type="EC" id="1.14.15.7"/>
    </reaction>
</comment>
<comment type="similarity">
    <text evidence="4">Belongs to the choline monooxygenase family.</text>
</comment>
<dbReference type="AlphaFoldDB" id="A0A2R5GR30"/>
<dbReference type="SUPFAM" id="SSF55961">
    <property type="entry name" value="Bet v1-like"/>
    <property type="match status" value="1"/>
</dbReference>
<dbReference type="GO" id="GO:0051537">
    <property type="term" value="F:2 iron, 2 sulfur cluster binding"/>
    <property type="evidence" value="ECO:0007669"/>
    <property type="project" value="UniProtKB-KW"/>
</dbReference>
<keyword evidence="12" id="KW-0520">NAD</keyword>
<dbReference type="CDD" id="cd03469">
    <property type="entry name" value="Rieske_RO_Alpha_N"/>
    <property type="match status" value="1"/>
</dbReference>
<evidence type="ECO:0000313" key="15">
    <source>
        <dbReference type="EMBL" id="GBG33310.1"/>
    </source>
</evidence>
<dbReference type="PANTHER" id="PTHR43756:SF5">
    <property type="entry name" value="CHOLINE MONOOXYGENASE, CHLOROPLASTIC"/>
    <property type="match status" value="1"/>
</dbReference>
<evidence type="ECO:0000256" key="9">
    <source>
        <dbReference type="ARBA" id="ARBA00023002"/>
    </source>
</evidence>
<dbReference type="EC" id="1.14.15.7" evidence="5"/>
<dbReference type="InParanoid" id="A0A2R5GR30"/>
<comment type="pathway">
    <text evidence="3">Amine and polyamine biosynthesis; betaine biosynthesis via choline pathway; betaine aldehyde from choline (monooxygenase route): step 1/1.</text>
</comment>
<protein>
    <recommendedName>
        <fullName evidence="6">Choline monooxygenase, chloroplastic</fullName>
        <ecNumber evidence="5">1.14.15.7</ecNumber>
    </recommendedName>
</protein>